<gene>
    <name evidence="1" type="ORF">ATO8_09778</name>
</gene>
<dbReference type="EMBL" id="AQQW01000005">
    <property type="protein sequence ID" value="ETW12823.1"/>
    <property type="molecule type" value="Genomic_DNA"/>
</dbReference>
<dbReference type="Proteomes" id="UP000019063">
    <property type="component" value="Unassembled WGS sequence"/>
</dbReference>
<proteinExistence type="predicted"/>
<protein>
    <submittedName>
        <fullName evidence="1">Uncharacterized protein</fullName>
    </submittedName>
</protein>
<keyword evidence="2" id="KW-1185">Reference proteome</keyword>
<reference evidence="1 2" key="1">
    <citation type="journal article" date="2014" name="Antonie Van Leeuwenhoek">
        <title>Roseivivax atlanticus sp. nov., isolated from surface seawater of the Atlantic Ocean.</title>
        <authorList>
            <person name="Li G."/>
            <person name="Lai Q."/>
            <person name="Liu X."/>
            <person name="Sun F."/>
            <person name="Shao Z."/>
        </authorList>
    </citation>
    <scope>NUCLEOTIDE SEQUENCE [LARGE SCALE GENOMIC DNA]</scope>
    <source>
        <strain evidence="1 2">22II-s10s</strain>
    </source>
</reference>
<organism evidence="1 2">
    <name type="scientific">Roseivivax marinus</name>
    <dbReference type="NCBI Taxonomy" id="1379903"/>
    <lineage>
        <taxon>Bacteria</taxon>
        <taxon>Pseudomonadati</taxon>
        <taxon>Pseudomonadota</taxon>
        <taxon>Alphaproteobacteria</taxon>
        <taxon>Rhodobacterales</taxon>
        <taxon>Roseobacteraceae</taxon>
        <taxon>Roseivivax</taxon>
    </lineage>
</organism>
<sequence length="72" mass="8737">MRRETKEATMEDRLNETEVDRELEEISSRFLTGQQSQDDWVKYQQLLAWRRSNLFKVPRNKFKRSPTRSMAS</sequence>
<comment type="caution">
    <text evidence="1">The sequence shown here is derived from an EMBL/GenBank/DDBJ whole genome shotgun (WGS) entry which is preliminary data.</text>
</comment>
<dbReference type="AlphaFoldDB" id="W4HK74"/>
<evidence type="ECO:0000313" key="2">
    <source>
        <dbReference type="Proteomes" id="UP000019063"/>
    </source>
</evidence>
<name>W4HK74_9RHOB</name>
<evidence type="ECO:0000313" key="1">
    <source>
        <dbReference type="EMBL" id="ETW12823.1"/>
    </source>
</evidence>
<accession>W4HK74</accession>